<evidence type="ECO:0000313" key="2">
    <source>
        <dbReference type="EMBL" id="SER49717.1"/>
    </source>
</evidence>
<feature type="region of interest" description="Disordered" evidence="1">
    <location>
        <begin position="116"/>
        <end position="158"/>
    </location>
</feature>
<evidence type="ECO:0000313" key="3">
    <source>
        <dbReference type="Proteomes" id="UP000198885"/>
    </source>
</evidence>
<name>A0A1H9PNJ4_9RHOB</name>
<dbReference type="AlphaFoldDB" id="A0A1H9PNJ4"/>
<dbReference type="STRING" id="641238.SAMN04490244_101265"/>
<dbReference type="Proteomes" id="UP000198885">
    <property type="component" value="Unassembled WGS sequence"/>
</dbReference>
<evidence type="ECO:0000256" key="1">
    <source>
        <dbReference type="SAM" id="MobiDB-lite"/>
    </source>
</evidence>
<accession>A0A1H9PNJ4</accession>
<keyword evidence="3" id="KW-1185">Reference proteome</keyword>
<proteinExistence type="predicted"/>
<gene>
    <name evidence="2" type="ORF">SAMN04490244_101265</name>
</gene>
<dbReference type="EMBL" id="FOGU01000001">
    <property type="protein sequence ID" value="SER49717.1"/>
    <property type="molecule type" value="Genomic_DNA"/>
</dbReference>
<reference evidence="2 3" key="1">
    <citation type="submission" date="2016-10" db="EMBL/GenBank/DDBJ databases">
        <authorList>
            <person name="de Groot N.N."/>
        </authorList>
    </citation>
    <scope>NUCLEOTIDE SEQUENCE [LARGE SCALE GENOMIC DNA]</scope>
    <source>
        <strain evidence="2 3">DSM 23042</strain>
    </source>
</reference>
<organism evidence="2 3">
    <name type="scientific">Tranquillimonas rosea</name>
    <dbReference type="NCBI Taxonomy" id="641238"/>
    <lineage>
        <taxon>Bacteria</taxon>
        <taxon>Pseudomonadati</taxon>
        <taxon>Pseudomonadota</taxon>
        <taxon>Alphaproteobacteria</taxon>
        <taxon>Rhodobacterales</taxon>
        <taxon>Roseobacteraceae</taxon>
        <taxon>Tranquillimonas</taxon>
    </lineage>
</organism>
<dbReference type="OrthoDB" id="7585945at2"/>
<sequence length="158" mass="16923">MRLNLNRDPEWVDLLPGVSVLAAPATSSVMAQARRDDLLAPYREAGGASDDDEEAALAFNKAVAKLVIRDWRGVEGDDGKKAKVTPEAVEALLDHYALYEAWAERYMARWLGLEQEKNGSAPSQTGTSAGARRTAAGASKSKGGNAKRAPRSTGSRKP</sequence>
<feature type="compositionally biased region" description="Low complexity" evidence="1">
    <location>
        <begin position="125"/>
        <end position="147"/>
    </location>
</feature>
<dbReference type="RefSeq" id="WP_092687202.1">
    <property type="nucleotide sequence ID" value="NZ_FOGU01000001.1"/>
</dbReference>
<feature type="compositionally biased region" description="Basic residues" evidence="1">
    <location>
        <begin position="148"/>
        <end position="158"/>
    </location>
</feature>
<protein>
    <submittedName>
        <fullName evidence="2">Uncharacterized protein</fullName>
    </submittedName>
</protein>